<evidence type="ECO:0000313" key="3">
    <source>
        <dbReference type="EMBL" id="VFQ93971.1"/>
    </source>
</evidence>
<dbReference type="Gene3D" id="2.40.70.10">
    <property type="entry name" value="Acid Proteases"/>
    <property type="match status" value="1"/>
</dbReference>
<accession>A0A484MY95</accession>
<feature type="region of interest" description="Disordered" evidence="1">
    <location>
        <begin position="465"/>
        <end position="497"/>
    </location>
</feature>
<evidence type="ECO:0000313" key="4">
    <source>
        <dbReference type="Proteomes" id="UP000595140"/>
    </source>
</evidence>
<dbReference type="Proteomes" id="UP000595140">
    <property type="component" value="Unassembled WGS sequence"/>
</dbReference>
<dbReference type="PROSITE" id="PS50878">
    <property type="entry name" value="RT_POL"/>
    <property type="match status" value="1"/>
</dbReference>
<feature type="domain" description="Reverse transcriptase" evidence="2">
    <location>
        <begin position="1"/>
        <end position="166"/>
    </location>
</feature>
<dbReference type="AlphaFoldDB" id="A0A484MY95"/>
<dbReference type="Pfam" id="PF00078">
    <property type="entry name" value="RVT_1"/>
    <property type="match status" value="1"/>
</dbReference>
<proteinExistence type="predicted"/>
<evidence type="ECO:0000259" key="2">
    <source>
        <dbReference type="PROSITE" id="PS50878"/>
    </source>
</evidence>
<feature type="compositionally biased region" description="Polar residues" evidence="1">
    <location>
        <begin position="470"/>
        <end position="484"/>
    </location>
</feature>
<dbReference type="CDD" id="cd00303">
    <property type="entry name" value="retropepsin_like"/>
    <property type="match status" value="1"/>
</dbReference>
<dbReference type="PANTHER" id="PTHR33116:SF78">
    <property type="entry name" value="OS12G0587133 PROTEIN"/>
    <property type="match status" value="1"/>
</dbReference>
<organism evidence="3 4">
    <name type="scientific">Cuscuta campestris</name>
    <dbReference type="NCBI Taxonomy" id="132261"/>
    <lineage>
        <taxon>Eukaryota</taxon>
        <taxon>Viridiplantae</taxon>
        <taxon>Streptophyta</taxon>
        <taxon>Embryophyta</taxon>
        <taxon>Tracheophyta</taxon>
        <taxon>Spermatophyta</taxon>
        <taxon>Magnoliopsida</taxon>
        <taxon>eudicotyledons</taxon>
        <taxon>Gunneridae</taxon>
        <taxon>Pentapetalae</taxon>
        <taxon>asterids</taxon>
        <taxon>lamiids</taxon>
        <taxon>Solanales</taxon>
        <taxon>Convolvulaceae</taxon>
        <taxon>Cuscuteae</taxon>
        <taxon>Cuscuta</taxon>
        <taxon>Cuscuta subgen. Grammica</taxon>
        <taxon>Cuscuta sect. Cleistogrammica</taxon>
    </lineage>
</organism>
<evidence type="ECO:0000256" key="1">
    <source>
        <dbReference type="SAM" id="MobiDB-lite"/>
    </source>
</evidence>
<keyword evidence="4" id="KW-1185">Reference proteome</keyword>
<dbReference type="Pfam" id="PF08284">
    <property type="entry name" value="RVP_2"/>
    <property type="match status" value="1"/>
</dbReference>
<gene>
    <name evidence="3" type="ORF">CCAM_LOCUS35747</name>
</gene>
<dbReference type="EMBL" id="OOIL02005108">
    <property type="protein sequence ID" value="VFQ93971.1"/>
    <property type="molecule type" value="Genomic_DNA"/>
</dbReference>
<dbReference type="InterPro" id="IPR021109">
    <property type="entry name" value="Peptidase_aspartic_dom_sf"/>
</dbReference>
<dbReference type="OrthoDB" id="1000610at2759"/>
<protein>
    <recommendedName>
        <fullName evidence="2">Reverse transcriptase domain-containing protein</fullName>
    </recommendedName>
</protein>
<dbReference type="InterPro" id="IPR000477">
    <property type="entry name" value="RT_dom"/>
</dbReference>
<sequence>MSKAFDRISWNFLITVLEKFGFNNSFQALIQNLFHSSHFTILINGHHTKAFKPKRGLKQGDPLSSLLFILASEAFSRTIKKETNSGALSPYYLGRNYTPITHLAFTDDLILFTKGDSPTVTSIKLLLSDYEDCSGWYHKLLSQSGRLTLIKHVLNTMPLHMLGCSKLTKSIIKCLHSKMNNFLWGHDKDNKKYHWSSWEKLCFPKDEGGLGSTDLNTLHLWNTSHGILTYLTNWWKQGALKKHNKALLNIIPGIITREIWKERNRRIYEEEEHTLTHTITIITKQIYEWIFIHHKGKTTLDIRIYDSLPSIRMGAITVHRWVFPATGVTLTTDAAIREGRSAGASILRTRHRQFLIAWTYPLQPNLPPAETEMEAAYEGVARVMEYQGAFEKLLTHVIDVLKPYVQSLFHAGLKKHLQHEISLLKPEMLSESFALARELEAKHQAIVHLVGLRSSSCCNNVNRNSPSRAVTETSVGSVTKQTPAGSGVKTSLEGRESSTTHLIRRLTRAERLEKDAKGLCYNYDQKWHKGHKCGRFILITGEEEGEEEDSEKEKEIEVAADISSLNNMAGVTTPRLLRLTGKIEQHGLDVLIDEGSTHNFVHPRMVEKHGLSLEAVAAFRVYVGNRDSLCCTQQCRNLALELKGTTFTVDLYVLQIHGHEVVLGVQWLRGLGRVLHDYERLTMEFAWGKQMAQEPKRLQLAWRDSTAVFDYGVITMRHMETYTGHTLKQWECGLKKGDEKVVNALRTTYCAAIVESDANDVKDKIRQLVKHSSG</sequence>
<dbReference type="PANTHER" id="PTHR33116">
    <property type="entry name" value="REVERSE TRANSCRIPTASE ZINC-BINDING DOMAIN-CONTAINING PROTEIN-RELATED-RELATED"/>
    <property type="match status" value="1"/>
</dbReference>
<dbReference type="SUPFAM" id="SSF50630">
    <property type="entry name" value="Acid proteases"/>
    <property type="match status" value="1"/>
</dbReference>
<name>A0A484MY95_9ASTE</name>
<reference evidence="3 4" key="1">
    <citation type="submission" date="2018-04" db="EMBL/GenBank/DDBJ databases">
        <authorList>
            <person name="Vogel A."/>
        </authorList>
    </citation>
    <scope>NUCLEOTIDE SEQUENCE [LARGE SCALE GENOMIC DNA]</scope>
</reference>